<feature type="region of interest" description="Disordered" evidence="1">
    <location>
        <begin position="1"/>
        <end position="30"/>
    </location>
</feature>
<name>A0AAN9A8Z4_HALRR</name>
<dbReference type="GO" id="GO:0005737">
    <property type="term" value="C:cytoplasm"/>
    <property type="evidence" value="ECO:0007669"/>
    <property type="project" value="TreeGrafter"/>
</dbReference>
<dbReference type="Proteomes" id="UP001381693">
    <property type="component" value="Unassembled WGS sequence"/>
</dbReference>
<proteinExistence type="predicted"/>
<dbReference type="Pfam" id="PF14649">
    <property type="entry name" value="Spatacsin_C"/>
    <property type="match status" value="1"/>
</dbReference>
<dbReference type="GO" id="GO:0030425">
    <property type="term" value="C:dendrite"/>
    <property type="evidence" value="ECO:0007669"/>
    <property type="project" value="TreeGrafter"/>
</dbReference>
<evidence type="ECO:0000259" key="2">
    <source>
        <dbReference type="Pfam" id="PF14649"/>
    </source>
</evidence>
<dbReference type="GO" id="GO:0030424">
    <property type="term" value="C:axon"/>
    <property type="evidence" value="ECO:0007669"/>
    <property type="project" value="TreeGrafter"/>
</dbReference>
<organism evidence="3 4">
    <name type="scientific">Halocaridina rubra</name>
    <name type="common">Hawaiian red shrimp</name>
    <dbReference type="NCBI Taxonomy" id="373956"/>
    <lineage>
        <taxon>Eukaryota</taxon>
        <taxon>Metazoa</taxon>
        <taxon>Ecdysozoa</taxon>
        <taxon>Arthropoda</taxon>
        <taxon>Crustacea</taxon>
        <taxon>Multicrustacea</taxon>
        <taxon>Malacostraca</taxon>
        <taxon>Eumalacostraca</taxon>
        <taxon>Eucarida</taxon>
        <taxon>Decapoda</taxon>
        <taxon>Pleocyemata</taxon>
        <taxon>Caridea</taxon>
        <taxon>Atyoidea</taxon>
        <taxon>Atyidae</taxon>
        <taxon>Halocaridina</taxon>
    </lineage>
</organism>
<reference evidence="3 4" key="1">
    <citation type="submission" date="2023-11" db="EMBL/GenBank/DDBJ databases">
        <title>Halocaridina rubra genome assembly.</title>
        <authorList>
            <person name="Smith C."/>
        </authorList>
    </citation>
    <scope>NUCLEOTIDE SEQUENCE [LARGE SCALE GENOMIC DNA]</scope>
    <source>
        <strain evidence="3">EP-1</strain>
        <tissue evidence="3">Whole</tissue>
    </source>
</reference>
<protein>
    <recommendedName>
        <fullName evidence="2">Spatacsin C-terminal domain-containing protein</fullName>
    </recommendedName>
</protein>
<dbReference type="InterPro" id="IPR028107">
    <property type="entry name" value="Spatacsin_C_dom"/>
</dbReference>
<dbReference type="EMBL" id="JAXCGZ010007757">
    <property type="protein sequence ID" value="KAK7078579.1"/>
    <property type="molecule type" value="Genomic_DNA"/>
</dbReference>
<evidence type="ECO:0000313" key="3">
    <source>
        <dbReference type="EMBL" id="KAK7078579.1"/>
    </source>
</evidence>
<dbReference type="AlphaFoldDB" id="A0AAN9A8Z4"/>
<comment type="caution">
    <text evidence="3">The sequence shown here is derived from an EMBL/GenBank/DDBJ whole genome shotgun (WGS) entry which is preliminary data.</text>
</comment>
<dbReference type="GO" id="GO:0008088">
    <property type="term" value="P:axo-dendritic transport"/>
    <property type="evidence" value="ECO:0007669"/>
    <property type="project" value="TreeGrafter"/>
</dbReference>
<evidence type="ECO:0000313" key="4">
    <source>
        <dbReference type="Proteomes" id="UP001381693"/>
    </source>
</evidence>
<dbReference type="GO" id="GO:0007409">
    <property type="term" value="P:axonogenesis"/>
    <property type="evidence" value="ECO:0007669"/>
    <property type="project" value="TreeGrafter"/>
</dbReference>
<accession>A0AAN9A8Z4</accession>
<dbReference type="PANTHER" id="PTHR13650:SF0">
    <property type="entry name" value="SPATACSIN"/>
    <property type="match status" value="1"/>
</dbReference>
<dbReference type="GO" id="GO:0045202">
    <property type="term" value="C:synapse"/>
    <property type="evidence" value="ECO:0007669"/>
    <property type="project" value="TreeGrafter"/>
</dbReference>
<dbReference type="GO" id="GO:0048489">
    <property type="term" value="P:synaptic vesicle transport"/>
    <property type="evidence" value="ECO:0007669"/>
    <property type="project" value="TreeGrafter"/>
</dbReference>
<dbReference type="InterPro" id="IPR028103">
    <property type="entry name" value="Spatacsin"/>
</dbReference>
<evidence type="ECO:0000256" key="1">
    <source>
        <dbReference type="SAM" id="MobiDB-lite"/>
    </source>
</evidence>
<feature type="domain" description="Spatacsin C-terminal" evidence="2">
    <location>
        <begin position="24"/>
        <end position="174"/>
    </location>
</feature>
<dbReference type="GO" id="GO:0007268">
    <property type="term" value="P:chemical synaptic transmission"/>
    <property type="evidence" value="ECO:0007669"/>
    <property type="project" value="TreeGrafter"/>
</dbReference>
<dbReference type="PANTHER" id="PTHR13650">
    <property type="entry name" value="SPATACSIN"/>
    <property type="match status" value="1"/>
</dbReference>
<sequence length="238" mass="26349">MQAKDTPSRSTGKRFSSPRSSGSHSSTERQFLQSNEDQFPLYLHKADIPLLTQAMHSYAHAAQYYMRDQQLTAAVANSRLAELVALQIARSQSSTSDTSIRLLKLSPSGVRCVTTKYLSVSEALTVARAYDLIVDWSAAIYNQYVVNGNESYLAEYLDYSFLSPDIVLDVVKKLEYAGVTKVGQERIAVLLTHIEEADVIYRVASQLGLKSSIETCLSSSAAAYLKDTVFKKGFTYST</sequence>
<keyword evidence="4" id="KW-1185">Reference proteome</keyword>
<gene>
    <name evidence="3" type="ORF">SK128_028399</name>
</gene>